<dbReference type="PANTHER" id="PTHR28142:SF1">
    <property type="entry name" value="MITOCHONDRIAL INNER MEMBRANE I-AAA PROTEASE SUPERCOMPLEX SUBUNIT MGR3-RELATED"/>
    <property type="match status" value="1"/>
</dbReference>
<sequence>MLRLSLFSLVRRAPSRLVAAPKARFSSWTSPQQSWWSRHPILSTLGGVTLGSALYVGYQYQQRVLVYPSAVRAHLRRGLFACQKGDFLSAQEPFAKAYAEARASPSLTQDGQAMLGLVARYIDVLEAVNDTDTAIRVLQDTFSTLLHPPFSSSSSPIPPKTLSTPKITIDLAVRLADLLEDTGDTEGCARALLWSLFHMLSKAPQAMQPPSFGSIPDMRKAMADWSSVEDVAAVMERLARLYFVQGRIDASLGLYRRLLPLLPESQVTPMLPASSSVN</sequence>
<feature type="repeat" description="TPR" evidence="1">
    <location>
        <begin position="232"/>
        <end position="265"/>
    </location>
</feature>
<keyword evidence="3" id="KW-1185">Reference proteome</keyword>
<protein>
    <submittedName>
        <fullName evidence="2">Uncharacterized protein</fullName>
    </submittedName>
</protein>
<reference evidence="3" key="1">
    <citation type="journal article" date="2018" name="Nat. Microbiol.">
        <title>Leveraging single-cell genomics to expand the fungal tree of life.</title>
        <authorList>
            <person name="Ahrendt S.R."/>
            <person name="Quandt C.A."/>
            <person name="Ciobanu D."/>
            <person name="Clum A."/>
            <person name="Salamov A."/>
            <person name="Andreopoulos B."/>
            <person name="Cheng J.F."/>
            <person name="Woyke T."/>
            <person name="Pelin A."/>
            <person name="Henrissat B."/>
            <person name="Reynolds N.K."/>
            <person name="Benny G.L."/>
            <person name="Smith M.E."/>
            <person name="James T.Y."/>
            <person name="Grigoriev I.V."/>
        </authorList>
    </citation>
    <scope>NUCLEOTIDE SEQUENCE [LARGE SCALE GENOMIC DNA]</scope>
</reference>
<keyword evidence="1" id="KW-0802">TPR repeat</keyword>
<dbReference type="InterPro" id="IPR011990">
    <property type="entry name" value="TPR-like_helical_dom_sf"/>
</dbReference>
<dbReference type="SUPFAM" id="SSF48452">
    <property type="entry name" value="TPR-like"/>
    <property type="match status" value="1"/>
</dbReference>
<dbReference type="Gene3D" id="1.25.40.10">
    <property type="entry name" value="Tetratricopeptide repeat domain"/>
    <property type="match status" value="1"/>
</dbReference>
<dbReference type="OrthoDB" id="10495141at2759"/>
<dbReference type="PROSITE" id="PS50005">
    <property type="entry name" value="TPR"/>
    <property type="match status" value="1"/>
</dbReference>
<organism evidence="2 3">
    <name type="scientific">Piptocephalis cylindrospora</name>
    <dbReference type="NCBI Taxonomy" id="1907219"/>
    <lineage>
        <taxon>Eukaryota</taxon>
        <taxon>Fungi</taxon>
        <taxon>Fungi incertae sedis</taxon>
        <taxon>Zoopagomycota</taxon>
        <taxon>Zoopagomycotina</taxon>
        <taxon>Zoopagomycetes</taxon>
        <taxon>Zoopagales</taxon>
        <taxon>Piptocephalidaceae</taxon>
        <taxon>Piptocephalis</taxon>
    </lineage>
</organism>
<dbReference type="PANTHER" id="PTHR28142">
    <property type="entry name" value="MITOCHONDRIAL INNER MEMBRANE I-AAA PROTEASE SUPERCOMPLEX SUBUNIT MGR3-RELATED"/>
    <property type="match status" value="1"/>
</dbReference>
<gene>
    <name evidence="2" type="ORF">BJ684DRAFT_15664</name>
</gene>
<evidence type="ECO:0000313" key="3">
    <source>
        <dbReference type="Proteomes" id="UP000267251"/>
    </source>
</evidence>
<dbReference type="Proteomes" id="UP000267251">
    <property type="component" value="Unassembled WGS sequence"/>
</dbReference>
<dbReference type="InterPro" id="IPR019734">
    <property type="entry name" value="TPR_rpt"/>
</dbReference>
<accession>A0A4P9Y4Y9</accession>
<dbReference type="InterPro" id="IPR040201">
    <property type="entry name" value="Mrg3-like"/>
</dbReference>
<dbReference type="AlphaFoldDB" id="A0A4P9Y4Y9"/>
<evidence type="ECO:0000313" key="2">
    <source>
        <dbReference type="EMBL" id="RKP13985.1"/>
    </source>
</evidence>
<evidence type="ECO:0000256" key="1">
    <source>
        <dbReference type="PROSITE-ProRule" id="PRU00339"/>
    </source>
</evidence>
<proteinExistence type="predicted"/>
<dbReference type="EMBL" id="KZ987908">
    <property type="protein sequence ID" value="RKP13985.1"/>
    <property type="molecule type" value="Genomic_DNA"/>
</dbReference>
<name>A0A4P9Y4Y9_9FUNG</name>